<accession>A0A934X8D7</accession>
<evidence type="ECO:0000313" key="3">
    <source>
        <dbReference type="Proteomes" id="UP000718281"/>
    </source>
</evidence>
<dbReference type="Proteomes" id="UP000886632">
    <property type="component" value="Unassembled WGS sequence"/>
</dbReference>
<dbReference type="AlphaFoldDB" id="A0A934X8D7"/>
<sequence>MIVTCATCPVRGLRCDDCVVTALATISVGPPGERPLDAKERRAVGLFVSAGLLDSGYAATLTSTVDSGRVGRVGRAVG</sequence>
<comment type="caution">
    <text evidence="1">The sequence shown here is derived from an EMBL/GenBank/DDBJ whole genome shotgun (WGS) entry which is preliminary data.</text>
</comment>
<organism evidence="1 3">
    <name type="scientific">Candidatus Phosphoribacter hodrii</name>
    <dbReference type="NCBI Taxonomy" id="2953743"/>
    <lineage>
        <taxon>Bacteria</taxon>
        <taxon>Bacillati</taxon>
        <taxon>Actinomycetota</taxon>
        <taxon>Actinomycetes</taxon>
        <taxon>Micrococcales</taxon>
        <taxon>Dermatophilaceae</taxon>
        <taxon>Candidatus Phosphoribacter</taxon>
    </lineage>
</organism>
<protein>
    <submittedName>
        <fullName evidence="1">Uncharacterized protein</fullName>
    </submittedName>
</protein>
<reference evidence="1 3" key="1">
    <citation type="submission" date="2020-10" db="EMBL/GenBank/DDBJ databases">
        <title>Connecting structure to function with the recovery of over 1000 high-quality activated sludge metagenome-assembled genomes encoding full-length rRNA genes using long-read sequencing.</title>
        <authorList>
            <person name="Singleton C.M."/>
            <person name="Petriglieri F."/>
            <person name="Kristensen J.M."/>
            <person name="Kirkegaard R.H."/>
            <person name="Michaelsen T.Y."/>
            <person name="Andersen M.H."/>
            <person name="Karst S.M."/>
            <person name="Dueholm M.S."/>
            <person name="Nielsen P.H."/>
            <person name="Albertsen M."/>
        </authorList>
    </citation>
    <scope>NUCLEOTIDE SEQUENCE [LARGE SCALE GENOMIC DNA]</scope>
    <source>
        <strain evidence="1">AalE_18-Q3-R2-46_BAT3C.188</strain>
        <strain evidence="2">Ribe_18-Q3-R11-54_MAXAC.001</strain>
    </source>
</reference>
<dbReference type="EMBL" id="JADIXZ010000006">
    <property type="protein sequence ID" value="MBK6301944.1"/>
    <property type="molecule type" value="Genomic_DNA"/>
</dbReference>
<evidence type="ECO:0000313" key="1">
    <source>
        <dbReference type="EMBL" id="MBK6301944.1"/>
    </source>
</evidence>
<evidence type="ECO:0000313" key="2">
    <source>
        <dbReference type="EMBL" id="MBL0004597.1"/>
    </source>
</evidence>
<proteinExistence type="predicted"/>
<gene>
    <name evidence="1" type="ORF">IPF40_13200</name>
    <name evidence="2" type="ORF">IPP00_11615</name>
</gene>
<name>A0A934X8D7_9MICO</name>
<dbReference type="Proteomes" id="UP000718281">
    <property type="component" value="Unassembled WGS sequence"/>
</dbReference>
<dbReference type="EMBL" id="JADKGK010000020">
    <property type="protein sequence ID" value="MBL0004597.1"/>
    <property type="molecule type" value="Genomic_DNA"/>
</dbReference>